<keyword evidence="4" id="KW-1185">Reference proteome</keyword>
<dbReference type="PANTHER" id="PTHR48079:SF6">
    <property type="entry name" value="NAD(P)-BINDING DOMAIN-CONTAINING PROTEIN-RELATED"/>
    <property type="match status" value="1"/>
</dbReference>
<gene>
    <name evidence="3" type="ORF">SLS60_011540</name>
</gene>
<comment type="caution">
    <text evidence="3">The sequence shown here is derived from an EMBL/GenBank/DDBJ whole genome shotgun (WGS) entry which is preliminary data.</text>
</comment>
<evidence type="ECO:0000313" key="3">
    <source>
        <dbReference type="EMBL" id="KAL1591948.1"/>
    </source>
</evidence>
<name>A0ABR3QJ10_9PLEO</name>
<evidence type="ECO:0008006" key="5">
    <source>
        <dbReference type="Google" id="ProtNLM"/>
    </source>
</evidence>
<protein>
    <recommendedName>
        <fullName evidence="5">Nucleoside-diphosphate-sugar epimerase</fullName>
    </recommendedName>
</protein>
<dbReference type="Proteomes" id="UP001521785">
    <property type="component" value="Unassembled WGS sequence"/>
</dbReference>
<dbReference type="SUPFAM" id="SSF51735">
    <property type="entry name" value="NAD(P)-binding Rossmann-fold domains"/>
    <property type="match status" value="1"/>
</dbReference>
<evidence type="ECO:0000259" key="2">
    <source>
        <dbReference type="Pfam" id="PF13460"/>
    </source>
</evidence>
<reference evidence="3 4" key="1">
    <citation type="submission" date="2024-02" db="EMBL/GenBank/DDBJ databases">
        <title>De novo assembly and annotation of 12 fungi associated with fruit tree decline syndrome in Ontario, Canada.</title>
        <authorList>
            <person name="Sulman M."/>
            <person name="Ellouze W."/>
            <person name="Ilyukhin E."/>
        </authorList>
    </citation>
    <scope>NUCLEOTIDE SEQUENCE [LARGE SCALE GENOMIC DNA]</scope>
    <source>
        <strain evidence="3 4">M42-189</strain>
    </source>
</reference>
<dbReference type="InterPro" id="IPR051783">
    <property type="entry name" value="NAD(P)-dependent_oxidoreduct"/>
</dbReference>
<sequence>MSPKIFLTGATGYIGGSVLHALVTAHPSYTITVLLRKTPPSFPSVYPNVKIVQGDYDSAEILAEQARKADIVVHNGDSDHEPSLTALLAGLTSKPTPSYLLHLSGTGILSDWASPAHLGTLNPKVYSDADPTDIATLASLPDDALHRGTEKLLFRAAAAHGEKVRIAIMCPPDIYGRGTGLGNTQSVFVRMFIADVRGAGNRPFYYGEGANARSWVHVEDLMKLYVRVVEAAVDNETSFSGPGEFPGYYFAGTQEHRHIDVARGIGRVLEREGVVADAEPVEVGLEVIDGMARHPRFPQLGRYLYASNSRTRAVRAGKAFGYKGEAPGLMESLEGDVLAALGR</sequence>
<evidence type="ECO:0000259" key="1">
    <source>
        <dbReference type="Pfam" id="PF01370"/>
    </source>
</evidence>
<dbReference type="Pfam" id="PF01370">
    <property type="entry name" value="Epimerase"/>
    <property type="match status" value="1"/>
</dbReference>
<dbReference type="InterPro" id="IPR016040">
    <property type="entry name" value="NAD(P)-bd_dom"/>
</dbReference>
<dbReference type="InterPro" id="IPR001509">
    <property type="entry name" value="Epimerase_deHydtase"/>
</dbReference>
<dbReference type="EMBL" id="JAKJXO020000022">
    <property type="protein sequence ID" value="KAL1591948.1"/>
    <property type="molecule type" value="Genomic_DNA"/>
</dbReference>
<dbReference type="Gene3D" id="3.40.50.720">
    <property type="entry name" value="NAD(P)-binding Rossmann-like Domain"/>
    <property type="match status" value="1"/>
</dbReference>
<dbReference type="PANTHER" id="PTHR48079">
    <property type="entry name" value="PROTEIN YEEZ"/>
    <property type="match status" value="1"/>
</dbReference>
<evidence type="ECO:0000313" key="4">
    <source>
        <dbReference type="Proteomes" id="UP001521785"/>
    </source>
</evidence>
<dbReference type="InterPro" id="IPR036291">
    <property type="entry name" value="NAD(P)-bd_dom_sf"/>
</dbReference>
<proteinExistence type="predicted"/>
<feature type="domain" description="NAD-dependent epimerase/dehydratase" evidence="1">
    <location>
        <begin position="155"/>
        <end position="233"/>
    </location>
</feature>
<dbReference type="Pfam" id="PF13460">
    <property type="entry name" value="NAD_binding_10"/>
    <property type="match status" value="1"/>
</dbReference>
<feature type="domain" description="NAD(P)-binding" evidence="2">
    <location>
        <begin position="9"/>
        <end position="81"/>
    </location>
</feature>
<accession>A0ABR3QJ10</accession>
<organism evidence="3 4">
    <name type="scientific">Paraconiothyrium brasiliense</name>
    <dbReference type="NCBI Taxonomy" id="300254"/>
    <lineage>
        <taxon>Eukaryota</taxon>
        <taxon>Fungi</taxon>
        <taxon>Dikarya</taxon>
        <taxon>Ascomycota</taxon>
        <taxon>Pezizomycotina</taxon>
        <taxon>Dothideomycetes</taxon>
        <taxon>Pleosporomycetidae</taxon>
        <taxon>Pleosporales</taxon>
        <taxon>Massarineae</taxon>
        <taxon>Didymosphaeriaceae</taxon>
        <taxon>Paraconiothyrium</taxon>
    </lineage>
</organism>